<sequence length="340" mass="34939">MGAHRSSRAPVGATVHAVSMMTPPGWYADPGHTGPGPAPERWWDGSAWTGHTRTAGSGAHEVHDMYGTRDTHPPYGQPAVLPREPEARPSRGPLVAAVIAAAVVVSALLAGGLLLLGGSGGSDGFDDRRARPGATAGEDGKPGGAPSGGPEEDEPDRGPGGEEGDDGTPGTAVDRVNGVSVPVPEGWNESETDSGIWLSSGSYPCPGDASLTCVRAGVSLRAADDPTGAGPRAMAEADIARHAEESYDTRGYGGIEEHEVVSFGEVTVAGQKGHRVRWRIANELEPDAYVETVVFPAPDGSGRMLVMRLGFDIHADAPDPGEMDRIVAGVRAAGGPGMEV</sequence>
<evidence type="ECO:0000313" key="5">
    <source>
        <dbReference type="Proteomes" id="UP000198928"/>
    </source>
</evidence>
<proteinExistence type="predicted"/>
<feature type="transmembrane region" description="Helical" evidence="2">
    <location>
        <begin position="94"/>
        <end position="116"/>
    </location>
</feature>
<dbReference type="OrthoDB" id="4463773at2"/>
<dbReference type="AlphaFoldDB" id="A0A1I4F5H5"/>
<evidence type="ECO:0000313" key="4">
    <source>
        <dbReference type="EMBL" id="SFL13242.1"/>
    </source>
</evidence>
<gene>
    <name evidence="4" type="ORF">SAMN05192584_113132</name>
</gene>
<name>A0A1I4F5H5_9ACTN</name>
<organism evidence="4 5">
    <name type="scientific">Streptomyces pini</name>
    <dbReference type="NCBI Taxonomy" id="1520580"/>
    <lineage>
        <taxon>Bacteria</taxon>
        <taxon>Bacillati</taxon>
        <taxon>Actinomycetota</taxon>
        <taxon>Actinomycetes</taxon>
        <taxon>Kitasatosporales</taxon>
        <taxon>Streptomycetaceae</taxon>
        <taxon>Streptomyces</taxon>
    </lineage>
</organism>
<protein>
    <recommendedName>
        <fullName evidence="3">DUF2510 domain-containing protein</fullName>
    </recommendedName>
</protein>
<keyword evidence="2" id="KW-1133">Transmembrane helix</keyword>
<dbReference type="Pfam" id="PF10708">
    <property type="entry name" value="DUF2510"/>
    <property type="match status" value="1"/>
</dbReference>
<reference evidence="5" key="1">
    <citation type="submission" date="2016-10" db="EMBL/GenBank/DDBJ databases">
        <authorList>
            <person name="Varghese N."/>
            <person name="Submissions S."/>
        </authorList>
    </citation>
    <scope>NUCLEOTIDE SEQUENCE [LARGE SCALE GENOMIC DNA]</scope>
    <source>
        <strain evidence="5">PL19</strain>
    </source>
</reference>
<feature type="domain" description="DUF2510" evidence="3">
    <location>
        <begin position="24"/>
        <end position="60"/>
    </location>
</feature>
<keyword evidence="5" id="KW-1185">Reference proteome</keyword>
<accession>A0A1I4F5H5</accession>
<keyword evidence="2" id="KW-0812">Transmembrane</keyword>
<dbReference type="Proteomes" id="UP000198928">
    <property type="component" value="Unassembled WGS sequence"/>
</dbReference>
<evidence type="ECO:0000256" key="2">
    <source>
        <dbReference type="SAM" id="Phobius"/>
    </source>
</evidence>
<keyword evidence="2" id="KW-0472">Membrane</keyword>
<feature type="region of interest" description="Disordered" evidence="1">
    <location>
        <begin position="118"/>
        <end position="193"/>
    </location>
</feature>
<evidence type="ECO:0000256" key="1">
    <source>
        <dbReference type="SAM" id="MobiDB-lite"/>
    </source>
</evidence>
<dbReference type="InterPro" id="IPR018929">
    <property type="entry name" value="DUF2510"/>
</dbReference>
<dbReference type="EMBL" id="FOSG01000013">
    <property type="protein sequence ID" value="SFL13242.1"/>
    <property type="molecule type" value="Genomic_DNA"/>
</dbReference>
<evidence type="ECO:0000259" key="3">
    <source>
        <dbReference type="Pfam" id="PF10708"/>
    </source>
</evidence>
<feature type="region of interest" description="Disordered" evidence="1">
    <location>
        <begin position="68"/>
        <end position="89"/>
    </location>
</feature>